<organism evidence="11">
    <name type="scientific">Spongospora subterranea</name>
    <dbReference type="NCBI Taxonomy" id="70186"/>
    <lineage>
        <taxon>Eukaryota</taxon>
        <taxon>Sar</taxon>
        <taxon>Rhizaria</taxon>
        <taxon>Endomyxa</taxon>
        <taxon>Phytomyxea</taxon>
        <taxon>Plasmodiophorida</taxon>
        <taxon>Plasmodiophoridae</taxon>
        <taxon>Spongospora</taxon>
    </lineage>
</organism>
<dbReference type="Gene3D" id="3.40.30.10">
    <property type="entry name" value="Glutaredoxin"/>
    <property type="match status" value="4"/>
</dbReference>
<dbReference type="InterPro" id="IPR036249">
    <property type="entry name" value="Thioredoxin-like_sf"/>
</dbReference>
<keyword evidence="7" id="KW-0676">Redox-active center</keyword>
<dbReference type="PROSITE" id="PS00194">
    <property type="entry name" value="THIOREDOXIN_1"/>
    <property type="match status" value="1"/>
</dbReference>
<dbReference type="EC" id="5.3.4.1" evidence="4"/>
<evidence type="ECO:0000256" key="3">
    <source>
        <dbReference type="ARBA" id="ARBA00006347"/>
    </source>
</evidence>
<evidence type="ECO:0000256" key="8">
    <source>
        <dbReference type="SAM" id="MobiDB-lite"/>
    </source>
</evidence>
<feature type="domain" description="Thioredoxin" evidence="10">
    <location>
        <begin position="353"/>
        <end position="495"/>
    </location>
</feature>
<dbReference type="GO" id="GO:0005788">
    <property type="term" value="C:endoplasmic reticulum lumen"/>
    <property type="evidence" value="ECO:0007669"/>
    <property type="project" value="UniProtKB-SubCell"/>
</dbReference>
<dbReference type="PANTHER" id="PTHR18929">
    <property type="entry name" value="PROTEIN DISULFIDE ISOMERASE"/>
    <property type="match status" value="1"/>
</dbReference>
<dbReference type="CDD" id="cd02995">
    <property type="entry name" value="PDI_a_PDI_a'_C"/>
    <property type="match status" value="1"/>
</dbReference>
<feature type="chain" id="PRO_5005222745" description="protein disulfide-isomerase" evidence="9">
    <location>
        <begin position="21"/>
        <end position="522"/>
    </location>
</feature>
<comment type="catalytic activity">
    <reaction evidence="1">
        <text>Catalyzes the rearrangement of -S-S- bonds in proteins.</text>
        <dbReference type="EC" id="5.3.4.1"/>
    </reaction>
</comment>
<dbReference type="PROSITE" id="PS51352">
    <property type="entry name" value="THIOREDOXIN_2"/>
    <property type="match status" value="2"/>
</dbReference>
<dbReference type="GO" id="GO:0003756">
    <property type="term" value="F:protein disulfide isomerase activity"/>
    <property type="evidence" value="ECO:0007669"/>
    <property type="project" value="UniProtKB-EC"/>
</dbReference>
<dbReference type="EMBL" id="HACM01003324">
    <property type="protein sequence ID" value="CRZ03766.1"/>
    <property type="molecule type" value="Transcribed_RNA"/>
</dbReference>
<dbReference type="InterPro" id="IPR013766">
    <property type="entry name" value="Thioredoxin_domain"/>
</dbReference>
<name>A0A0H5QQM1_9EUKA</name>
<evidence type="ECO:0000256" key="5">
    <source>
        <dbReference type="ARBA" id="ARBA00022824"/>
    </source>
</evidence>
<keyword evidence="6" id="KW-0413">Isomerase</keyword>
<dbReference type="Pfam" id="PF13848">
    <property type="entry name" value="Thioredoxin_6"/>
    <property type="match status" value="1"/>
</dbReference>
<evidence type="ECO:0000256" key="7">
    <source>
        <dbReference type="ARBA" id="ARBA00023284"/>
    </source>
</evidence>
<reference evidence="11" key="1">
    <citation type="submission" date="2015-04" db="EMBL/GenBank/DDBJ databases">
        <title>The genome sequence of the plant pathogenic Rhizarian Plasmodiophora brassicae reveals insights in its biotrophic life cycle and the origin of chitin synthesis.</title>
        <authorList>
            <person name="Schwelm A."/>
            <person name="Fogelqvist J."/>
            <person name="Knaust A."/>
            <person name="Julke S."/>
            <person name="Lilja T."/>
            <person name="Dhandapani V."/>
            <person name="Bonilla-Rosso G."/>
            <person name="Karlsson M."/>
            <person name="Shevchenko A."/>
            <person name="Choi S.R."/>
            <person name="Kim H.G."/>
            <person name="Park J.Y."/>
            <person name="Lim Y.P."/>
            <person name="Ludwig-Muller J."/>
            <person name="Dixelius C."/>
        </authorList>
    </citation>
    <scope>NUCLEOTIDE SEQUENCE</scope>
    <source>
        <tissue evidence="11">Potato root galls</tissue>
    </source>
</reference>
<keyword evidence="9" id="KW-0732">Signal</keyword>
<dbReference type="CDD" id="cd02981">
    <property type="entry name" value="PDI_b_family"/>
    <property type="match status" value="1"/>
</dbReference>
<evidence type="ECO:0000313" key="11">
    <source>
        <dbReference type="EMBL" id="CRZ03766.1"/>
    </source>
</evidence>
<evidence type="ECO:0000256" key="2">
    <source>
        <dbReference type="ARBA" id="ARBA00004319"/>
    </source>
</evidence>
<keyword evidence="5" id="KW-0256">Endoplasmic reticulum</keyword>
<feature type="region of interest" description="Disordered" evidence="8">
    <location>
        <begin position="494"/>
        <end position="522"/>
    </location>
</feature>
<dbReference type="PANTHER" id="PTHR18929:SF132">
    <property type="entry name" value="PROTEIN DISULFIDE-ISOMERASE A3"/>
    <property type="match status" value="1"/>
</dbReference>
<dbReference type="CDD" id="cd02982">
    <property type="entry name" value="PDI_b'_family"/>
    <property type="match status" value="1"/>
</dbReference>
<proteinExistence type="inferred from homology"/>
<accession>A0A0H5QQM1</accession>
<dbReference type="SUPFAM" id="SSF52833">
    <property type="entry name" value="Thioredoxin-like"/>
    <property type="match status" value="3"/>
</dbReference>
<evidence type="ECO:0000256" key="1">
    <source>
        <dbReference type="ARBA" id="ARBA00001182"/>
    </source>
</evidence>
<dbReference type="Pfam" id="PF00085">
    <property type="entry name" value="Thioredoxin"/>
    <property type="match status" value="2"/>
</dbReference>
<feature type="signal peptide" evidence="9">
    <location>
        <begin position="1"/>
        <end position="20"/>
    </location>
</feature>
<dbReference type="CDD" id="cd02961">
    <property type="entry name" value="PDI_a_family"/>
    <property type="match status" value="1"/>
</dbReference>
<comment type="subcellular location">
    <subcellularLocation>
        <location evidence="2">Endoplasmic reticulum lumen</location>
    </subcellularLocation>
</comment>
<feature type="compositionally biased region" description="Basic and acidic residues" evidence="8">
    <location>
        <begin position="509"/>
        <end position="522"/>
    </location>
</feature>
<evidence type="ECO:0000256" key="9">
    <source>
        <dbReference type="SAM" id="SignalP"/>
    </source>
</evidence>
<dbReference type="AlphaFoldDB" id="A0A0H5QQM1"/>
<dbReference type="InterPro" id="IPR017937">
    <property type="entry name" value="Thioredoxin_CS"/>
</dbReference>
<evidence type="ECO:0000256" key="6">
    <source>
        <dbReference type="ARBA" id="ARBA00023235"/>
    </source>
</evidence>
<dbReference type="GO" id="GO:0034976">
    <property type="term" value="P:response to endoplasmic reticulum stress"/>
    <property type="evidence" value="ECO:0007669"/>
    <property type="project" value="TreeGrafter"/>
</dbReference>
<evidence type="ECO:0000259" key="10">
    <source>
        <dbReference type="PROSITE" id="PS51352"/>
    </source>
</evidence>
<protein>
    <recommendedName>
        <fullName evidence="4">protein disulfide-isomerase</fullName>
        <ecNumber evidence="4">5.3.4.1</ecNumber>
    </recommendedName>
</protein>
<feature type="domain" description="Thioredoxin" evidence="10">
    <location>
        <begin position="22"/>
        <end position="162"/>
    </location>
</feature>
<comment type="similarity">
    <text evidence="3">Belongs to the protein disulfide isomerase family.</text>
</comment>
<feature type="compositionally biased region" description="Polar residues" evidence="8">
    <location>
        <begin position="494"/>
        <end position="508"/>
    </location>
</feature>
<evidence type="ECO:0000256" key="4">
    <source>
        <dbReference type="ARBA" id="ARBA00012723"/>
    </source>
</evidence>
<sequence>MCKLSLALSSMPIFAAVVWASLMLASASGNVAMISLSGSEFDDMIKNNDNILINFNFDLGACRDCHKLSTELKKSVKAIESQCPNMMFADVNCSSEIDLCRKFGIKRNYPDIRLFSSQTEIRFFETFVADTISAFVKRHCGEPVTALATIEEVNAFVRDNRVSAIIFSDNATEIDNLAVIALELRANTSFAAAPNALLKSKMPAKSPDAASAILLFVDYTDEPIEFVGSSVTLESIKFFIDSTSFPLIDAISDDNYAGYVRRGLPIVWAFLEYSDDRNKSVSILREAAKSSKGLLSWVWLDANDHSNHAVNLGLDGKQWPAILIDNAPSKTKYRYPFEGTFEAASISAWSHQALAGNEPLLIKSERIPENENKGLIKTVGKTYDRIVLDESKDVLLTVHAPWCGHCKVLMPRLKCLAEIFTMDPSIVIAEINGDFNDVPIDYEDYPSIFLFPASAPSRYSTYDGDRSFFSISNFLISNATTLSPARKAALTELAQNTSCDQPRSSTTTTKDKAGVEESKQEL</sequence>
<dbReference type="GO" id="GO:0006457">
    <property type="term" value="P:protein folding"/>
    <property type="evidence" value="ECO:0007669"/>
    <property type="project" value="TreeGrafter"/>
</dbReference>